<reference evidence="1 2" key="1">
    <citation type="journal article" date="2008" name="DNA Res.">
        <title>Determination of the genome sequence of Porphyromonas gingivalis strain ATCC 33277 and genomic comparison with strain W83 revealed extensive genome rearrangements in P. gingivalis.</title>
        <authorList>
            <person name="Naito M."/>
            <person name="Hirakawa H."/>
            <person name="Yamashita A."/>
            <person name="Ohara N."/>
            <person name="Shoji M."/>
            <person name="Yukitake H."/>
            <person name="Nakayama K."/>
            <person name="Toh H."/>
            <person name="Yoshimura F."/>
            <person name="Kuhara S."/>
            <person name="Hattori M."/>
            <person name="Hayashi T."/>
            <person name="Nakayama K."/>
        </authorList>
    </citation>
    <scope>NUCLEOTIDE SEQUENCE [LARGE SCALE GENOMIC DNA]</scope>
    <source>
        <strain evidence="2">ATCC 33277 / DSM 20709 / CIP 103683 / JCM 12257 / NCTC 11834 / 2561</strain>
    </source>
</reference>
<sequence>MSRETYYREQTALSAQKISATEGLVLPRSADKIVVP</sequence>
<gene>
    <name evidence="1" type="ordered locus">PGN_0853</name>
</gene>
<accession>B2RJ27</accession>
<evidence type="ECO:0000313" key="2">
    <source>
        <dbReference type="Proteomes" id="UP000008842"/>
    </source>
</evidence>
<evidence type="ECO:0000313" key="1">
    <source>
        <dbReference type="EMBL" id="BAG33372.1"/>
    </source>
</evidence>
<dbReference type="KEGG" id="pgn:PGN_0853"/>
<protein>
    <submittedName>
        <fullName evidence="1">Uncharacterized protein</fullName>
    </submittedName>
</protein>
<name>B2RJ27_PORG3</name>
<dbReference type="EMBL" id="AP009380">
    <property type="protein sequence ID" value="BAG33372.1"/>
    <property type="molecule type" value="Genomic_DNA"/>
</dbReference>
<dbReference type="Proteomes" id="UP000008842">
    <property type="component" value="Chromosome"/>
</dbReference>
<dbReference type="AlphaFoldDB" id="B2RJ27"/>
<organism evidence="1 2">
    <name type="scientific">Porphyromonas gingivalis (strain ATCC 33277 / DSM 20709 / CIP 103683 / JCM 12257 / NCTC 11834 / 2561)</name>
    <dbReference type="NCBI Taxonomy" id="431947"/>
    <lineage>
        <taxon>Bacteria</taxon>
        <taxon>Pseudomonadati</taxon>
        <taxon>Bacteroidota</taxon>
        <taxon>Bacteroidia</taxon>
        <taxon>Bacteroidales</taxon>
        <taxon>Porphyromonadaceae</taxon>
        <taxon>Porphyromonas</taxon>
    </lineage>
</organism>
<dbReference type="HOGENOM" id="CLU_3357683_0_0_10"/>
<proteinExistence type="predicted"/>